<dbReference type="NCBIfam" id="NF033555">
    <property type="entry name" value="lyase_MerB"/>
    <property type="match status" value="1"/>
</dbReference>
<evidence type="ECO:0000256" key="7">
    <source>
        <dbReference type="ARBA" id="ARBA00023239"/>
    </source>
</evidence>
<dbReference type="InterPro" id="IPR053717">
    <property type="entry name" value="MerB_lyase_sf"/>
</dbReference>
<evidence type="ECO:0000256" key="5">
    <source>
        <dbReference type="ARBA" id="ARBA00022466"/>
    </source>
</evidence>
<dbReference type="InterPro" id="IPR004927">
    <property type="entry name" value="MerB"/>
</dbReference>
<name>W9HAK1_FUSOX</name>
<feature type="domain" description="Alkylmercury lyase helix-turn-helix" evidence="10">
    <location>
        <begin position="19"/>
        <end position="72"/>
    </location>
</feature>
<evidence type="ECO:0000313" key="12">
    <source>
        <dbReference type="Proteomes" id="UP000030753"/>
    </source>
</evidence>
<dbReference type="Pfam" id="PF03243">
    <property type="entry name" value="MerB"/>
    <property type="match status" value="1"/>
</dbReference>
<reference evidence="11 12" key="1">
    <citation type="submission" date="2011-06" db="EMBL/GenBank/DDBJ databases">
        <title>The Genome Sequence of Fusarium oxysporum FOSC 3-a.</title>
        <authorList>
            <consortium name="The Broad Institute Genome Sequencing Platform"/>
            <person name="Ma L.-J."/>
            <person name="Gale L.R."/>
            <person name="Schwartz D.C."/>
            <person name="Zhou S."/>
            <person name="Corby-Kistler H."/>
            <person name="Young S.K."/>
            <person name="Zeng Q."/>
            <person name="Gargeya S."/>
            <person name="Fitzgerald M."/>
            <person name="Haas B."/>
            <person name="Abouelleil A."/>
            <person name="Alvarado L."/>
            <person name="Arachchi H.M."/>
            <person name="Berlin A."/>
            <person name="Brown A."/>
            <person name="Chapman S.B."/>
            <person name="Chen Z."/>
            <person name="Dunbar C."/>
            <person name="Freedman E."/>
            <person name="Gearin G."/>
            <person name="Gellesch M."/>
            <person name="Goldberg J."/>
            <person name="Griggs A."/>
            <person name="Gujja S."/>
            <person name="Heiman D."/>
            <person name="Howarth C."/>
            <person name="Larson L."/>
            <person name="Lui A."/>
            <person name="MacDonald P.J.P."/>
            <person name="Mehta T."/>
            <person name="Montmayeur A."/>
            <person name="Murphy C."/>
            <person name="Neiman D."/>
            <person name="Pearson M."/>
            <person name="Priest M."/>
            <person name="Roberts A."/>
            <person name="Saif S."/>
            <person name="Shea T."/>
            <person name="Shenoy N."/>
            <person name="Sisk P."/>
            <person name="Stolte C."/>
            <person name="Sykes S."/>
            <person name="Wortman J."/>
            <person name="Nusbaum C."/>
            <person name="Birren B."/>
        </authorList>
    </citation>
    <scope>NUCLEOTIDE SEQUENCE [LARGE SCALE GENOMIC DNA]</scope>
    <source>
        <strain evidence="12">FOSC 3-a</strain>
    </source>
</reference>
<dbReference type="InterPro" id="IPR036390">
    <property type="entry name" value="WH_DNA-bd_sf"/>
</dbReference>
<gene>
    <name evidence="11" type="ORF">FOYG_17277</name>
</gene>
<dbReference type="Proteomes" id="UP000030753">
    <property type="component" value="Unassembled WGS sequence"/>
</dbReference>
<dbReference type="AlphaFoldDB" id="W9HAK1"/>
<dbReference type="Gene3D" id="3.30.450.410">
    <property type="match status" value="1"/>
</dbReference>
<sequence>MAQLLVDMVTFLKDQDLTTFLCTLLQLVAKGEPVPLTFLAAEAGLPLEQVESLLRAQRGTDWDEQGRLLGFGLTQRPTPHQFVVEGRTLFTFCAADALIFPPILTKPASADSRCPETGQRIRIDVTPDAVTLVEPATAVVSQVHLDPCVSDIRAMVCNHGVFYSSIEAAATWRQQHPDGDVLPVRQFFDLSLAGLHQVGLAKRHTLIDARPS</sequence>
<dbReference type="SUPFAM" id="SSF160387">
    <property type="entry name" value="NosL/MerB-like"/>
    <property type="match status" value="1"/>
</dbReference>
<dbReference type="EMBL" id="JH717860">
    <property type="protein sequence ID" value="EWY79583.1"/>
    <property type="molecule type" value="Genomic_DNA"/>
</dbReference>
<keyword evidence="5" id="KW-0475">Mercuric resistance</keyword>
<dbReference type="InterPro" id="IPR024259">
    <property type="entry name" value="MerB_HTH_dom"/>
</dbReference>
<dbReference type="HOGENOM" id="CLU_101685_0_0_1"/>
<evidence type="ECO:0000256" key="3">
    <source>
        <dbReference type="ARBA" id="ARBA00013237"/>
    </source>
</evidence>
<keyword evidence="6" id="KW-0476">Mercury</keyword>
<evidence type="ECO:0000256" key="1">
    <source>
        <dbReference type="ARBA" id="ARBA00000165"/>
    </source>
</evidence>
<comment type="similarity">
    <text evidence="2">Belongs to the MerB family.</text>
</comment>
<dbReference type="GO" id="GO:0046689">
    <property type="term" value="P:response to mercury ion"/>
    <property type="evidence" value="ECO:0007669"/>
    <property type="project" value="UniProtKB-KW"/>
</dbReference>
<evidence type="ECO:0000256" key="2">
    <source>
        <dbReference type="ARBA" id="ARBA00009443"/>
    </source>
</evidence>
<dbReference type="PRINTS" id="PR01699">
    <property type="entry name" value="ORGNOHGLYASE"/>
</dbReference>
<accession>W9HAK1</accession>
<evidence type="ECO:0000256" key="8">
    <source>
        <dbReference type="ARBA" id="ARBA00025326"/>
    </source>
</evidence>
<evidence type="ECO:0000313" key="11">
    <source>
        <dbReference type="EMBL" id="EWY79583.1"/>
    </source>
</evidence>
<comment type="catalytic activity">
    <reaction evidence="1">
        <text>an alkylmercury + H(+) = an alkane + Hg(2+)</text>
        <dbReference type="Rhea" id="RHEA:18777"/>
        <dbReference type="ChEBI" id="CHEBI:15378"/>
        <dbReference type="ChEBI" id="CHEBI:16793"/>
        <dbReference type="ChEBI" id="CHEBI:18310"/>
        <dbReference type="ChEBI" id="CHEBI:83725"/>
        <dbReference type="EC" id="4.99.1.2"/>
    </reaction>
</comment>
<evidence type="ECO:0000256" key="6">
    <source>
        <dbReference type="ARBA" id="ARBA00022914"/>
    </source>
</evidence>
<comment type="function">
    <text evidence="8">Cleaves the carbon-mercury bond of organomercurials such as phenylmercuric acetate. One product is Hg(2+), which is subsequently detoxified by the mercuric reductase.</text>
</comment>
<dbReference type="EC" id="4.99.1.2" evidence="3"/>
<evidence type="ECO:0000256" key="9">
    <source>
        <dbReference type="ARBA" id="ARBA00031271"/>
    </source>
</evidence>
<dbReference type="GO" id="GO:0018836">
    <property type="term" value="F:alkylmercury lyase activity"/>
    <property type="evidence" value="ECO:0007669"/>
    <property type="project" value="UniProtKB-EC"/>
</dbReference>
<dbReference type="SUPFAM" id="SSF46785">
    <property type="entry name" value="Winged helix' DNA-binding domain"/>
    <property type="match status" value="1"/>
</dbReference>
<proteinExistence type="inferred from homology"/>
<organism evidence="11 12">
    <name type="scientific">Fusarium oxysporum NRRL 32931</name>
    <dbReference type="NCBI Taxonomy" id="660029"/>
    <lineage>
        <taxon>Eukaryota</taxon>
        <taxon>Fungi</taxon>
        <taxon>Dikarya</taxon>
        <taxon>Ascomycota</taxon>
        <taxon>Pezizomycotina</taxon>
        <taxon>Sordariomycetes</taxon>
        <taxon>Hypocreomycetidae</taxon>
        <taxon>Hypocreales</taxon>
        <taxon>Nectriaceae</taxon>
        <taxon>Fusarium</taxon>
        <taxon>Fusarium oxysporum species complex</taxon>
    </lineage>
</organism>
<keyword evidence="7" id="KW-0456">Lyase</keyword>
<evidence type="ECO:0000256" key="4">
    <source>
        <dbReference type="ARBA" id="ARBA00018180"/>
    </source>
</evidence>
<protein>
    <recommendedName>
        <fullName evidence="4">Alkylmercury lyase</fullName>
        <ecNumber evidence="3">4.99.1.2</ecNumber>
    </recommendedName>
    <alternativeName>
        <fullName evidence="9">Organomercurial lyase</fullName>
    </alternativeName>
</protein>
<evidence type="ECO:0000259" key="10">
    <source>
        <dbReference type="Pfam" id="PF12324"/>
    </source>
</evidence>
<dbReference type="NCBIfam" id="NF009710">
    <property type="entry name" value="PRK13239.1"/>
    <property type="match status" value="1"/>
</dbReference>
<dbReference type="Pfam" id="PF12324">
    <property type="entry name" value="HTH_15"/>
    <property type="match status" value="1"/>
</dbReference>